<gene>
    <name evidence="2" type="ORF">MNBD_GAMMA26-1072</name>
</gene>
<name>A0A3B1AS42_9ZZZZ</name>
<dbReference type="AlphaFoldDB" id="A0A3B1AS42"/>
<reference evidence="2" key="1">
    <citation type="submission" date="2018-06" db="EMBL/GenBank/DDBJ databases">
        <authorList>
            <person name="Zhirakovskaya E."/>
        </authorList>
    </citation>
    <scope>NUCLEOTIDE SEQUENCE</scope>
</reference>
<dbReference type="Pfam" id="PF22557">
    <property type="entry name" value="DuOB"/>
    <property type="match status" value="1"/>
</dbReference>
<feature type="domain" description="Dual OB-containing" evidence="1">
    <location>
        <begin position="3"/>
        <end position="220"/>
    </location>
</feature>
<dbReference type="InterPro" id="IPR054335">
    <property type="entry name" value="DuOB_dom"/>
</dbReference>
<evidence type="ECO:0000313" key="2">
    <source>
        <dbReference type="EMBL" id="VAX08796.1"/>
    </source>
</evidence>
<proteinExistence type="predicted"/>
<evidence type="ECO:0000259" key="1">
    <source>
        <dbReference type="Pfam" id="PF22557"/>
    </source>
</evidence>
<protein>
    <recommendedName>
        <fullName evidence="1">Dual OB-containing domain-containing protein</fullName>
    </recommendedName>
</protein>
<organism evidence="2">
    <name type="scientific">hydrothermal vent metagenome</name>
    <dbReference type="NCBI Taxonomy" id="652676"/>
    <lineage>
        <taxon>unclassified sequences</taxon>
        <taxon>metagenomes</taxon>
        <taxon>ecological metagenomes</taxon>
    </lineage>
</organism>
<dbReference type="EMBL" id="UOFX01000041">
    <property type="protein sequence ID" value="VAX08796.1"/>
    <property type="molecule type" value="Genomic_DNA"/>
</dbReference>
<sequence length="224" mass="25255">MDKTFICLANSRKVSGRCIAGKEYTNNSAGSWVRPISERDCHEISEIDRRYDDGTMAQIFDIVSVRFKAKAAHPAQEENYTIDDDYYWSKKGHYSENLDALVDTPATLWTNGHSSYNGTNDRAPSSVIAAPIQSLYFISPSNLKIIVRIEGAEFNNGKKKVRVDFEYNGARHLISCTDPAVEKIYLAQGEGTYELTGNIYMTVSLGEVWNDYYYKLAAGIFEVK</sequence>
<accession>A0A3B1AS42</accession>